<protein>
    <submittedName>
        <fullName evidence="1">Uncharacterized protein</fullName>
    </submittedName>
</protein>
<reference evidence="1 2" key="1">
    <citation type="submission" date="2019-04" db="EMBL/GenBank/DDBJ databases">
        <title>Annotation for the trematode Fasciola gigantica.</title>
        <authorList>
            <person name="Choi Y.-J."/>
        </authorList>
    </citation>
    <scope>NUCLEOTIDE SEQUENCE [LARGE SCALE GENOMIC DNA]</scope>
    <source>
        <strain evidence="1">Uganda_cow_1</strain>
    </source>
</reference>
<dbReference type="STRING" id="46835.A0A504Z2R5"/>
<dbReference type="AlphaFoldDB" id="A0A504Z2R5"/>
<proteinExistence type="predicted"/>
<dbReference type="Proteomes" id="UP000316759">
    <property type="component" value="Unassembled WGS sequence"/>
</dbReference>
<organism evidence="1 2">
    <name type="scientific">Fasciola gigantica</name>
    <name type="common">Giant liver fluke</name>
    <dbReference type="NCBI Taxonomy" id="46835"/>
    <lineage>
        <taxon>Eukaryota</taxon>
        <taxon>Metazoa</taxon>
        <taxon>Spiralia</taxon>
        <taxon>Lophotrochozoa</taxon>
        <taxon>Platyhelminthes</taxon>
        <taxon>Trematoda</taxon>
        <taxon>Digenea</taxon>
        <taxon>Plagiorchiida</taxon>
        <taxon>Echinostomata</taxon>
        <taxon>Echinostomatoidea</taxon>
        <taxon>Fasciolidae</taxon>
        <taxon>Fasciola</taxon>
    </lineage>
</organism>
<evidence type="ECO:0000313" key="2">
    <source>
        <dbReference type="Proteomes" id="UP000316759"/>
    </source>
</evidence>
<gene>
    <name evidence="1" type="ORF">FGIG_10650</name>
</gene>
<dbReference type="InterPro" id="IPR032675">
    <property type="entry name" value="LRR_dom_sf"/>
</dbReference>
<evidence type="ECO:0000313" key="1">
    <source>
        <dbReference type="EMBL" id="TPP64278.1"/>
    </source>
</evidence>
<dbReference type="EMBL" id="SUNJ01004608">
    <property type="protein sequence ID" value="TPP64278.1"/>
    <property type="molecule type" value="Genomic_DNA"/>
</dbReference>
<name>A0A504Z2R5_FASGI</name>
<comment type="caution">
    <text evidence="1">The sequence shown here is derived from an EMBL/GenBank/DDBJ whole genome shotgun (WGS) entry which is preliminary data.</text>
</comment>
<sequence length="70" mass="7880">MYALKNLDLRDNPNLNSLPAELSLCTSLTILALENCPLHDILPDIRAGGSSMIIYFLQQVLQLRRRQTAL</sequence>
<dbReference type="Gene3D" id="3.80.10.10">
    <property type="entry name" value="Ribonuclease Inhibitor"/>
    <property type="match status" value="1"/>
</dbReference>
<accession>A0A504Z2R5</accession>
<dbReference type="SUPFAM" id="SSF52047">
    <property type="entry name" value="RNI-like"/>
    <property type="match status" value="1"/>
</dbReference>
<keyword evidence="2" id="KW-1185">Reference proteome</keyword>
<dbReference type="OrthoDB" id="676979at2759"/>